<dbReference type="SUPFAM" id="SSF53649">
    <property type="entry name" value="Alkaline phosphatase-like"/>
    <property type="match status" value="1"/>
</dbReference>
<organism evidence="1 2">
    <name type="scientific">Micrococcus terreus</name>
    <dbReference type="NCBI Taxonomy" id="574650"/>
    <lineage>
        <taxon>Bacteria</taxon>
        <taxon>Bacillati</taxon>
        <taxon>Actinomycetota</taxon>
        <taxon>Actinomycetes</taxon>
        <taxon>Micrococcales</taxon>
        <taxon>Micrococcaceae</taxon>
        <taxon>Micrococcus</taxon>
    </lineage>
</organism>
<dbReference type="Proteomes" id="UP000198881">
    <property type="component" value="Unassembled WGS sequence"/>
</dbReference>
<accession>A0A1I7MKJ6</accession>
<keyword evidence="2" id="KW-1185">Reference proteome</keyword>
<proteinExistence type="predicted"/>
<dbReference type="InterPro" id="IPR017850">
    <property type="entry name" value="Alkaline_phosphatase_core_sf"/>
</dbReference>
<dbReference type="AlphaFoldDB" id="A0A1I7MKJ6"/>
<gene>
    <name evidence="1" type="ORF">SAMN04487966_104129</name>
</gene>
<name>A0A1I7MKJ6_9MICC</name>
<dbReference type="Pfam" id="PF01663">
    <property type="entry name" value="Phosphodiest"/>
    <property type="match status" value="1"/>
</dbReference>
<dbReference type="PANTHER" id="PTHR10151">
    <property type="entry name" value="ECTONUCLEOTIDE PYROPHOSPHATASE/PHOSPHODIESTERASE"/>
    <property type="match status" value="1"/>
</dbReference>
<dbReference type="GO" id="GO:0016787">
    <property type="term" value="F:hydrolase activity"/>
    <property type="evidence" value="ECO:0007669"/>
    <property type="project" value="UniProtKB-ARBA"/>
</dbReference>
<sequence length="389" mass="41638">MSAPDRPAGPDYRGRSLSQVLPSAAASLGLPGWTNALGLPASRRVAVVMVDGLGSAHLKRFAGHAPFLKSAQSQQASLVLSAAYPTTTAASLSSLGTGLEPGQHGLVGYNVLDPERNVVINQLGGWDRTTAPLAWQPHPTVFEQLAEGDTEAEAVTVSLPKFRGSALTEASLRGSRFVEGGTLHARFQQARQELSTGPAKLVYLYLNELDRAGHRHGTGSPDWLYALEEIDAALRRLSHQVPADTLVLVTGDHGMVDVPESGRIDYSTDPGLIDGVEHTAGEPRLVQLHFAADASARVREATVARWRAEHGGTSWILTREEAVAAGWFGRVSGRVLPRIGNLLIAPFEQQALFDGRRATESAFEMIGHHGAPTRAEREVPLLTVHAPRG</sequence>
<dbReference type="EMBL" id="FPCG01000004">
    <property type="protein sequence ID" value="SFV22445.1"/>
    <property type="molecule type" value="Genomic_DNA"/>
</dbReference>
<dbReference type="Gene3D" id="3.40.720.10">
    <property type="entry name" value="Alkaline Phosphatase, subunit A"/>
    <property type="match status" value="1"/>
</dbReference>
<dbReference type="OrthoDB" id="9779267at2"/>
<dbReference type="RefSeq" id="WP_091696344.1">
    <property type="nucleotide sequence ID" value="NZ_FPCG01000004.1"/>
</dbReference>
<protein>
    <submittedName>
        <fullName evidence="1">Predicted pyrophosphatase or phosphodiesterase, AlkP superfamily</fullName>
    </submittedName>
</protein>
<dbReference type="PANTHER" id="PTHR10151:SF120">
    <property type="entry name" value="BIS(5'-ADENOSYL)-TRIPHOSPHATASE"/>
    <property type="match status" value="1"/>
</dbReference>
<evidence type="ECO:0000313" key="2">
    <source>
        <dbReference type="Proteomes" id="UP000198881"/>
    </source>
</evidence>
<reference evidence="1 2" key="1">
    <citation type="submission" date="2016-10" db="EMBL/GenBank/DDBJ databases">
        <authorList>
            <person name="de Groot N.N."/>
        </authorList>
    </citation>
    <scope>NUCLEOTIDE SEQUENCE [LARGE SCALE GENOMIC DNA]</scope>
    <source>
        <strain evidence="1 2">CGMCC 1.7054</strain>
    </source>
</reference>
<dbReference type="InterPro" id="IPR002591">
    <property type="entry name" value="Phosphodiest/P_Trfase"/>
</dbReference>
<evidence type="ECO:0000313" key="1">
    <source>
        <dbReference type="EMBL" id="SFV22445.1"/>
    </source>
</evidence>
<dbReference type="STRING" id="574650.SAMN04487966_104129"/>